<dbReference type="STRING" id="1122159.SAMN02745246_01273"/>
<proteinExistence type="predicted"/>
<organism evidence="1 2">
    <name type="scientific">Leeuwenhoekiella marinoflava</name>
    <dbReference type="NCBI Taxonomy" id="988"/>
    <lineage>
        <taxon>Bacteria</taxon>
        <taxon>Pseudomonadati</taxon>
        <taxon>Bacteroidota</taxon>
        <taxon>Flavobacteriia</taxon>
        <taxon>Flavobacteriales</taxon>
        <taxon>Flavobacteriaceae</taxon>
        <taxon>Leeuwenhoekiella</taxon>
    </lineage>
</organism>
<dbReference type="RefSeq" id="WP_128759318.1">
    <property type="nucleotide sequence ID" value="NZ_QOVL01000005.1"/>
</dbReference>
<evidence type="ECO:0008006" key="3">
    <source>
        <dbReference type="Google" id="ProtNLM"/>
    </source>
</evidence>
<sequence length="148" mass="16589">MRHLLLLMLLIISCKPSREKAANADTEEQEVNTTPAVLEEPVFESEEDAKLAVLQGTWNSDEDSASYLKITDDQLFMGYEGVDTGTDTYTITIANQLPNDQASNPDTYYLILTQGDETLTYAIDILNEDSLKLLFLPRGNFLSYSRAQ</sequence>
<evidence type="ECO:0000313" key="1">
    <source>
        <dbReference type="EMBL" id="RXG31913.1"/>
    </source>
</evidence>
<comment type="caution">
    <text evidence="1">The sequence shown here is derived from an EMBL/GenBank/DDBJ whole genome shotgun (WGS) entry which is preliminary data.</text>
</comment>
<accession>A0A4Q0PN91</accession>
<dbReference type="EMBL" id="QOVL01000005">
    <property type="protein sequence ID" value="RXG31913.1"/>
    <property type="molecule type" value="Genomic_DNA"/>
</dbReference>
<gene>
    <name evidence="1" type="ORF">DSL99_1215</name>
</gene>
<reference evidence="1 2" key="1">
    <citation type="submission" date="2018-07" db="EMBL/GenBank/DDBJ databases">
        <title>Leeuwenhoekiella genomics.</title>
        <authorList>
            <person name="Tahon G."/>
            <person name="Willems A."/>
        </authorList>
    </citation>
    <scope>NUCLEOTIDE SEQUENCE [LARGE SCALE GENOMIC DNA]</scope>
    <source>
        <strain evidence="1 2">LMG 1345</strain>
    </source>
</reference>
<dbReference type="Proteomes" id="UP000290608">
    <property type="component" value="Unassembled WGS sequence"/>
</dbReference>
<evidence type="ECO:0000313" key="2">
    <source>
        <dbReference type="Proteomes" id="UP000290608"/>
    </source>
</evidence>
<dbReference type="AlphaFoldDB" id="A0A4Q0PN91"/>
<protein>
    <recommendedName>
        <fullName evidence="3">Lipocalin-like protein</fullName>
    </recommendedName>
</protein>
<name>A0A4Q0PN91_9FLAO</name>